<organism evidence="1 2">
    <name type="scientific">Araneus ventricosus</name>
    <name type="common">Orbweaver spider</name>
    <name type="synonym">Epeira ventricosa</name>
    <dbReference type="NCBI Taxonomy" id="182803"/>
    <lineage>
        <taxon>Eukaryota</taxon>
        <taxon>Metazoa</taxon>
        <taxon>Ecdysozoa</taxon>
        <taxon>Arthropoda</taxon>
        <taxon>Chelicerata</taxon>
        <taxon>Arachnida</taxon>
        <taxon>Araneae</taxon>
        <taxon>Araneomorphae</taxon>
        <taxon>Entelegynae</taxon>
        <taxon>Araneoidea</taxon>
        <taxon>Araneidae</taxon>
        <taxon>Araneus</taxon>
    </lineage>
</organism>
<keyword evidence="2" id="KW-1185">Reference proteome</keyword>
<name>A0A4Y2ADD4_ARAVE</name>
<dbReference type="EMBL" id="BGPR01000012">
    <property type="protein sequence ID" value="GBL77319.1"/>
    <property type="molecule type" value="Genomic_DNA"/>
</dbReference>
<proteinExistence type="predicted"/>
<evidence type="ECO:0000313" key="2">
    <source>
        <dbReference type="Proteomes" id="UP000499080"/>
    </source>
</evidence>
<dbReference type="AlphaFoldDB" id="A0A4Y2ADD4"/>
<protein>
    <submittedName>
        <fullName evidence="1">Uncharacterized protein</fullName>
    </submittedName>
</protein>
<comment type="caution">
    <text evidence="1">The sequence shown here is derived from an EMBL/GenBank/DDBJ whole genome shotgun (WGS) entry which is preliminary data.</text>
</comment>
<accession>A0A4Y2ADD4</accession>
<sequence length="107" mass="11916">MMKGDENHIVTRAPLTLASPLGRVGFETRGTRFSGLDSIKHHLCAQAWAQMFSRQWSREGKWRPGHNMIFSSHSIVIRGLTCLNPGINTPFAPGRYATASRYCGVDV</sequence>
<evidence type="ECO:0000313" key="1">
    <source>
        <dbReference type="EMBL" id="GBL77319.1"/>
    </source>
</evidence>
<dbReference type="Proteomes" id="UP000499080">
    <property type="component" value="Unassembled WGS sequence"/>
</dbReference>
<gene>
    <name evidence="1" type="ORF">AVEN_41751_1</name>
</gene>
<reference evidence="1 2" key="1">
    <citation type="journal article" date="2019" name="Sci. Rep.">
        <title>Orb-weaving spider Araneus ventricosus genome elucidates the spidroin gene catalogue.</title>
        <authorList>
            <person name="Kono N."/>
            <person name="Nakamura H."/>
            <person name="Ohtoshi R."/>
            <person name="Moran D.A.P."/>
            <person name="Shinohara A."/>
            <person name="Yoshida Y."/>
            <person name="Fujiwara M."/>
            <person name="Mori M."/>
            <person name="Tomita M."/>
            <person name="Arakawa K."/>
        </authorList>
    </citation>
    <scope>NUCLEOTIDE SEQUENCE [LARGE SCALE GENOMIC DNA]</scope>
</reference>